<keyword evidence="7" id="KW-0539">Nucleus</keyword>
<dbReference type="GO" id="GO:0008408">
    <property type="term" value="F:3'-5' exonuclease activity"/>
    <property type="evidence" value="ECO:0007669"/>
    <property type="project" value="InterPro"/>
</dbReference>
<evidence type="ECO:0000313" key="12">
    <source>
        <dbReference type="Proteomes" id="UP000013827"/>
    </source>
</evidence>
<dbReference type="Gene3D" id="3.30.420.10">
    <property type="entry name" value="Ribonuclease H-like superfamily/Ribonuclease H"/>
    <property type="match status" value="1"/>
</dbReference>
<reference evidence="11" key="2">
    <citation type="submission" date="2024-10" db="UniProtKB">
        <authorList>
            <consortium name="EnsemblProtists"/>
        </authorList>
    </citation>
    <scope>IDENTIFICATION</scope>
</reference>
<dbReference type="GO" id="GO:0005634">
    <property type="term" value="C:nucleus"/>
    <property type="evidence" value="ECO:0007669"/>
    <property type="project" value="UniProtKB-SubCell"/>
</dbReference>
<evidence type="ECO:0000256" key="1">
    <source>
        <dbReference type="ARBA" id="ARBA00004123"/>
    </source>
</evidence>
<dbReference type="RefSeq" id="XP_005762680.1">
    <property type="nucleotide sequence ID" value="XM_005762623.1"/>
</dbReference>
<dbReference type="Proteomes" id="UP000013827">
    <property type="component" value="Unassembled WGS sequence"/>
</dbReference>
<keyword evidence="3" id="KW-0479">Metal-binding</keyword>
<comment type="subcellular location">
    <subcellularLocation>
        <location evidence="1">Nucleus</location>
    </subcellularLocation>
</comment>
<dbReference type="GeneID" id="17256405"/>
<dbReference type="PANTHER" id="PTHR13620:SF109">
    <property type="entry name" value="3'-5' EXONUCLEASE"/>
    <property type="match status" value="1"/>
</dbReference>
<dbReference type="InterPro" id="IPR051132">
    <property type="entry name" value="3-5_Exonuclease_domain"/>
</dbReference>
<dbReference type="InterPro" id="IPR012337">
    <property type="entry name" value="RNaseH-like_sf"/>
</dbReference>
<evidence type="ECO:0000256" key="8">
    <source>
        <dbReference type="ARBA" id="ARBA00040531"/>
    </source>
</evidence>
<reference evidence="12" key="1">
    <citation type="journal article" date="2013" name="Nature">
        <title>Pan genome of the phytoplankton Emiliania underpins its global distribution.</title>
        <authorList>
            <person name="Read B.A."/>
            <person name="Kegel J."/>
            <person name="Klute M.J."/>
            <person name="Kuo A."/>
            <person name="Lefebvre S.C."/>
            <person name="Maumus F."/>
            <person name="Mayer C."/>
            <person name="Miller J."/>
            <person name="Monier A."/>
            <person name="Salamov A."/>
            <person name="Young J."/>
            <person name="Aguilar M."/>
            <person name="Claverie J.M."/>
            <person name="Frickenhaus S."/>
            <person name="Gonzalez K."/>
            <person name="Herman E.K."/>
            <person name="Lin Y.C."/>
            <person name="Napier J."/>
            <person name="Ogata H."/>
            <person name="Sarno A.F."/>
            <person name="Shmutz J."/>
            <person name="Schroeder D."/>
            <person name="de Vargas C."/>
            <person name="Verret F."/>
            <person name="von Dassow P."/>
            <person name="Valentin K."/>
            <person name="Van de Peer Y."/>
            <person name="Wheeler G."/>
            <person name="Dacks J.B."/>
            <person name="Delwiche C.F."/>
            <person name="Dyhrman S.T."/>
            <person name="Glockner G."/>
            <person name="John U."/>
            <person name="Richards T."/>
            <person name="Worden A.Z."/>
            <person name="Zhang X."/>
            <person name="Grigoriev I.V."/>
            <person name="Allen A.E."/>
            <person name="Bidle K."/>
            <person name="Borodovsky M."/>
            <person name="Bowler C."/>
            <person name="Brownlee C."/>
            <person name="Cock J.M."/>
            <person name="Elias M."/>
            <person name="Gladyshev V.N."/>
            <person name="Groth M."/>
            <person name="Guda C."/>
            <person name="Hadaegh A."/>
            <person name="Iglesias-Rodriguez M.D."/>
            <person name="Jenkins J."/>
            <person name="Jones B.M."/>
            <person name="Lawson T."/>
            <person name="Leese F."/>
            <person name="Lindquist E."/>
            <person name="Lobanov A."/>
            <person name="Lomsadze A."/>
            <person name="Malik S.B."/>
            <person name="Marsh M.E."/>
            <person name="Mackinder L."/>
            <person name="Mock T."/>
            <person name="Mueller-Roeber B."/>
            <person name="Pagarete A."/>
            <person name="Parker M."/>
            <person name="Probert I."/>
            <person name="Quesneville H."/>
            <person name="Raines C."/>
            <person name="Rensing S.A."/>
            <person name="Riano-Pachon D.M."/>
            <person name="Richier S."/>
            <person name="Rokitta S."/>
            <person name="Shiraiwa Y."/>
            <person name="Soanes D.M."/>
            <person name="van der Giezen M."/>
            <person name="Wahlund T.M."/>
            <person name="Williams B."/>
            <person name="Wilson W."/>
            <person name="Wolfe G."/>
            <person name="Wurch L.L."/>
        </authorList>
    </citation>
    <scope>NUCLEOTIDE SEQUENCE</scope>
</reference>
<dbReference type="InterPro" id="IPR002562">
    <property type="entry name" value="3'-5'_exonuclease_dom"/>
</dbReference>
<evidence type="ECO:0000256" key="9">
    <source>
        <dbReference type="ARBA" id="ARBA00042761"/>
    </source>
</evidence>
<dbReference type="HOGENOM" id="CLU_502932_0_0_1"/>
<protein>
    <recommendedName>
        <fullName evidence="8">3'-5' exonuclease</fullName>
    </recommendedName>
    <alternativeName>
        <fullName evidence="9">Werner Syndrome-like exonuclease</fullName>
    </alternativeName>
</protein>
<dbReference type="STRING" id="2903.R1DHH1"/>
<sequence>MLLLAWGSPEALAIPHAPPSGAVRTRVTPPIVAVATLERAPFDARSVTQSFAMWEATAPPDGFTWGYDTRYAEMYEQEANKPVVGVPSVGVSVWSWFDSGVRLSAAEEPAAALVAKEATASAPAVSEGTITLTPEQVKAFGEPAVRALTDAVADAPAAEATITLTAEQVKAFGEPAVRTLTDAADGAPVDDATPAAEATITLTAEQVKAFGEPAVRALTDAVADAPAAEATVTLTAEQVKAFGEPAVRTLTNAADGASVADEATITLTAEQVKAFGGSALSTMHACLVAQVYLAPRHRLGRRGAWVESAREAREGADGVRHALTATLEDRSILKAGVGVDNDAIDLWQFWGLEVNGRVELAGVAERSRSLARLLATTTGVELSKPKALQASDWAAPLGERQVAYAAADAWAGRAIYERLSSLDASSFGLDAVAALLDAGERSCCELYAMRRARQAARAALADVAAQLGEEGLPHRLGSGEESHASAKRVITALSGHARTVARSLADSKDTRLPVDSVLDAAPEIDEVSTLGREDRSGVVQRK</sequence>
<dbReference type="GO" id="GO:0006139">
    <property type="term" value="P:nucleobase-containing compound metabolic process"/>
    <property type="evidence" value="ECO:0007669"/>
    <property type="project" value="InterPro"/>
</dbReference>
<dbReference type="PaxDb" id="2903-EOD10251"/>
<keyword evidence="4" id="KW-0378">Hydrolase</keyword>
<keyword evidence="5" id="KW-0269">Exonuclease</keyword>
<dbReference type="AlphaFoldDB" id="A0A0D3IG66"/>
<evidence type="ECO:0000256" key="7">
    <source>
        <dbReference type="ARBA" id="ARBA00023242"/>
    </source>
</evidence>
<keyword evidence="2" id="KW-0540">Nuclease</keyword>
<dbReference type="EnsemblProtists" id="EOD10251">
    <property type="protein sequence ID" value="EOD10251"/>
    <property type="gene ID" value="EMIHUDRAFT_105320"/>
</dbReference>
<dbReference type="SUPFAM" id="SSF53098">
    <property type="entry name" value="Ribonuclease H-like"/>
    <property type="match status" value="1"/>
</dbReference>
<name>A0A0D3IG66_EMIH1</name>
<evidence type="ECO:0000256" key="3">
    <source>
        <dbReference type="ARBA" id="ARBA00022723"/>
    </source>
</evidence>
<keyword evidence="12" id="KW-1185">Reference proteome</keyword>
<evidence type="ECO:0000259" key="10">
    <source>
        <dbReference type="Pfam" id="PF01612"/>
    </source>
</evidence>
<feature type="domain" description="3'-5' exonuclease" evidence="10">
    <location>
        <begin position="319"/>
        <end position="420"/>
    </location>
</feature>
<accession>A0A0D3IG66</accession>
<keyword evidence="6" id="KW-0460">Magnesium</keyword>
<dbReference type="InterPro" id="IPR036397">
    <property type="entry name" value="RNaseH_sf"/>
</dbReference>
<evidence type="ECO:0000256" key="4">
    <source>
        <dbReference type="ARBA" id="ARBA00022801"/>
    </source>
</evidence>
<evidence type="ECO:0000256" key="2">
    <source>
        <dbReference type="ARBA" id="ARBA00022722"/>
    </source>
</evidence>
<evidence type="ECO:0000313" key="11">
    <source>
        <dbReference type="EnsemblProtists" id="EOD10251"/>
    </source>
</evidence>
<evidence type="ECO:0000256" key="6">
    <source>
        <dbReference type="ARBA" id="ARBA00022842"/>
    </source>
</evidence>
<evidence type="ECO:0000256" key="5">
    <source>
        <dbReference type="ARBA" id="ARBA00022839"/>
    </source>
</evidence>
<organism evidence="11 12">
    <name type="scientific">Emiliania huxleyi (strain CCMP1516)</name>
    <dbReference type="NCBI Taxonomy" id="280463"/>
    <lineage>
        <taxon>Eukaryota</taxon>
        <taxon>Haptista</taxon>
        <taxon>Haptophyta</taxon>
        <taxon>Prymnesiophyceae</taxon>
        <taxon>Isochrysidales</taxon>
        <taxon>Noelaerhabdaceae</taxon>
        <taxon>Emiliania</taxon>
    </lineage>
</organism>
<dbReference type="GO" id="GO:0003676">
    <property type="term" value="F:nucleic acid binding"/>
    <property type="evidence" value="ECO:0007669"/>
    <property type="project" value="InterPro"/>
</dbReference>
<dbReference type="GO" id="GO:0046872">
    <property type="term" value="F:metal ion binding"/>
    <property type="evidence" value="ECO:0007669"/>
    <property type="project" value="UniProtKB-KW"/>
</dbReference>
<dbReference type="eggNOG" id="KOG4373">
    <property type="taxonomic scope" value="Eukaryota"/>
</dbReference>
<proteinExistence type="predicted"/>
<dbReference type="Pfam" id="PF01612">
    <property type="entry name" value="DNA_pol_A_exo1"/>
    <property type="match status" value="1"/>
</dbReference>
<dbReference type="PANTHER" id="PTHR13620">
    <property type="entry name" value="3-5 EXONUCLEASE"/>
    <property type="match status" value="1"/>
</dbReference>
<dbReference type="KEGG" id="ehx:EMIHUDRAFT_105320"/>